<evidence type="ECO:0000313" key="3">
    <source>
        <dbReference type="Proteomes" id="UP000599437"/>
    </source>
</evidence>
<organism evidence="2 3">
    <name type="scientific">Streptomyces chryseus</name>
    <dbReference type="NCBI Taxonomy" id="68186"/>
    <lineage>
        <taxon>Bacteria</taxon>
        <taxon>Bacillati</taxon>
        <taxon>Actinomycetota</taxon>
        <taxon>Actinomycetes</taxon>
        <taxon>Kitasatosporales</taxon>
        <taxon>Streptomycetaceae</taxon>
        <taxon>Streptomyces</taxon>
    </lineage>
</organism>
<keyword evidence="3" id="KW-1185">Reference proteome</keyword>
<gene>
    <name evidence="2" type="ORF">GCM10010346_19690</name>
</gene>
<comment type="caution">
    <text evidence="2">The sequence shown here is derived from an EMBL/GenBank/DDBJ whole genome shotgun (WGS) entry which is preliminary data.</text>
</comment>
<accession>A0ABQ3DQ05</accession>
<proteinExistence type="predicted"/>
<evidence type="ECO:0000256" key="1">
    <source>
        <dbReference type="SAM" id="Coils"/>
    </source>
</evidence>
<protein>
    <recommendedName>
        <fullName evidence="4">HNH endonuclease</fullName>
    </recommendedName>
</protein>
<keyword evidence="1" id="KW-0175">Coiled coil</keyword>
<reference evidence="3" key="1">
    <citation type="journal article" date="2019" name="Int. J. Syst. Evol. Microbiol.">
        <title>The Global Catalogue of Microorganisms (GCM) 10K type strain sequencing project: providing services to taxonomists for standard genome sequencing and annotation.</title>
        <authorList>
            <consortium name="The Broad Institute Genomics Platform"/>
            <consortium name="The Broad Institute Genome Sequencing Center for Infectious Disease"/>
            <person name="Wu L."/>
            <person name="Ma J."/>
        </authorList>
    </citation>
    <scope>NUCLEOTIDE SEQUENCE [LARGE SCALE GENOMIC DNA]</scope>
    <source>
        <strain evidence="3">JCM 4737</strain>
    </source>
</reference>
<name>A0ABQ3DQ05_9ACTN</name>
<dbReference type="Proteomes" id="UP000599437">
    <property type="component" value="Unassembled WGS sequence"/>
</dbReference>
<feature type="coiled-coil region" evidence="1">
    <location>
        <begin position="12"/>
        <end position="39"/>
    </location>
</feature>
<evidence type="ECO:0008006" key="4">
    <source>
        <dbReference type="Google" id="ProtNLM"/>
    </source>
</evidence>
<dbReference type="EMBL" id="BMVO01000004">
    <property type="protein sequence ID" value="GHA96979.1"/>
    <property type="molecule type" value="Genomic_DNA"/>
</dbReference>
<sequence>MCDHPAMDLAPLELAVNRLREAEAALDAARADVETEAVAAVREGAPVEAVCDACGLTPHDLLRLEKTAGELPH</sequence>
<evidence type="ECO:0000313" key="2">
    <source>
        <dbReference type="EMBL" id="GHA96979.1"/>
    </source>
</evidence>